<dbReference type="Proteomes" id="UP000825890">
    <property type="component" value="Unassembled WGS sequence"/>
</dbReference>
<comment type="caution">
    <text evidence="1">The sequence shown here is derived from an EMBL/GenBank/DDBJ whole genome shotgun (WGS) entry which is preliminary data.</text>
</comment>
<reference evidence="1 2" key="1">
    <citation type="submission" date="2021-01" db="EMBL/GenBank/DDBJ databases">
        <title>Cercospora kikuchii MAFF 305040 whole genome shotgun sequence.</title>
        <authorList>
            <person name="Kashiwa T."/>
            <person name="Suzuki T."/>
        </authorList>
    </citation>
    <scope>NUCLEOTIDE SEQUENCE [LARGE SCALE GENOMIC DNA]</scope>
    <source>
        <strain evidence="1 2">MAFF 305040</strain>
    </source>
</reference>
<organism evidence="1 2">
    <name type="scientific">Cercospora kikuchii</name>
    <dbReference type="NCBI Taxonomy" id="84275"/>
    <lineage>
        <taxon>Eukaryota</taxon>
        <taxon>Fungi</taxon>
        <taxon>Dikarya</taxon>
        <taxon>Ascomycota</taxon>
        <taxon>Pezizomycotina</taxon>
        <taxon>Dothideomycetes</taxon>
        <taxon>Dothideomycetidae</taxon>
        <taxon>Mycosphaerellales</taxon>
        <taxon>Mycosphaerellaceae</taxon>
        <taxon>Cercospora</taxon>
    </lineage>
</organism>
<proteinExistence type="predicted"/>
<dbReference type="OrthoDB" id="6132182at2759"/>
<keyword evidence="2" id="KW-1185">Reference proteome</keyword>
<dbReference type="EMBL" id="BOLY01000001">
    <property type="protein sequence ID" value="GIZ37755.1"/>
    <property type="molecule type" value="Genomic_DNA"/>
</dbReference>
<evidence type="ECO:0000313" key="1">
    <source>
        <dbReference type="EMBL" id="GIZ37755.1"/>
    </source>
</evidence>
<name>A0A9P3FCQ4_9PEZI</name>
<accession>A0A9P3FCQ4</accession>
<dbReference type="RefSeq" id="XP_044652242.1">
    <property type="nucleotide sequence ID" value="XM_044796307.1"/>
</dbReference>
<dbReference type="AlphaFoldDB" id="A0A9P3FCQ4"/>
<gene>
    <name evidence="1" type="ORF">CKM354_000119100</name>
</gene>
<dbReference type="GeneID" id="68286766"/>
<sequence>MTCTCGGQFCLCCGTIWQEFWEDCRSGCPKYEAPVYDADGYNQNGYNPNTGRDRNGVHWTTNNPDVVGPEFDEDGFDGDGWDREGYDRDGFDDWGFNREGRDREGYDARGYDIHLFDRTGHDKAGVPRSSYPDHDENGGFSFNIFGYDQEGYNRQGYDTEGYDYDGFNQSGFNRNGLNIFGFSRHHRDPNGNIEPGFRLVPDGNVQRDHLCTGWGCCAQLQALSPNGNSCAACRLMFREGERPDYVHWGDVPVCAACTMEGFGYLSSLSVWERAGFLGLAEMIGRLELGEDYEIDAAQIERRADHGW</sequence>
<protein>
    <submittedName>
        <fullName evidence="1">Uncharacterized protein</fullName>
    </submittedName>
</protein>
<evidence type="ECO:0000313" key="2">
    <source>
        <dbReference type="Proteomes" id="UP000825890"/>
    </source>
</evidence>